<dbReference type="Proteomes" id="UP000070560">
    <property type="component" value="Chromosome"/>
</dbReference>
<accession>A0A7U4QIG8</accession>
<dbReference type="PANTHER" id="PTHR43685">
    <property type="entry name" value="GLYCOSYLTRANSFERASE"/>
    <property type="match status" value="1"/>
</dbReference>
<dbReference type="OrthoDB" id="5291101at2"/>
<dbReference type="SUPFAM" id="SSF53448">
    <property type="entry name" value="Nucleotide-diphospho-sugar transferases"/>
    <property type="match status" value="1"/>
</dbReference>
<dbReference type="Gene3D" id="3.90.550.10">
    <property type="entry name" value="Spore Coat Polysaccharide Biosynthesis Protein SpsA, Chain A"/>
    <property type="match status" value="1"/>
</dbReference>
<dbReference type="InterPro" id="IPR050834">
    <property type="entry name" value="Glycosyltransf_2"/>
</dbReference>
<sequence length="294" mass="34571">MREKILKTLLKNPPKGDLWEWEKEDCYKISCVFVFWKRISLIKSILNCLLWQKFNKKNFEVILIEDKGGTELGRNLKDEFYSLNISYFAPSTNHGKMGYMRNYGISKARGEIVLFLDDDTVILEPQFLSNLYNYFKIDASLMAVIPKGNASFCLIKPKYSYHDPYFFTNRCMAYRRKCLIELKGFDNNFIGQEDVEFAIRFLAKGYKYIKTDAIQYYHPPFIVKDLKKPQAVGYSFAQSKYPFYLKILLVINGARWLCRIIYPTFKNINMAKFSVGFIFGFLKGLCKKEKVSYV</sequence>
<dbReference type="Pfam" id="PF00535">
    <property type="entry name" value="Glycos_transf_2"/>
    <property type="match status" value="1"/>
</dbReference>
<dbReference type="AlphaFoldDB" id="A0A7U4QIG8"/>
<keyword evidence="2" id="KW-0808">Transferase</keyword>
<reference evidence="2 3" key="1">
    <citation type="submission" date="2015-10" db="EMBL/GenBank/DDBJ databases">
        <title>Candidatus Desulfofervidus auxilii, a hydrogenotrophic sulfate-reducing bacterium involved in the thermophilic anaerobic oxidation of methane.</title>
        <authorList>
            <person name="Krukenberg V."/>
            <person name="Richter M."/>
            <person name="Wegener G."/>
        </authorList>
    </citation>
    <scope>NUCLEOTIDE SEQUENCE [LARGE SCALE GENOMIC DNA]</scope>
    <source>
        <strain evidence="2 3">HS1</strain>
    </source>
</reference>
<proteinExistence type="predicted"/>
<dbReference type="PANTHER" id="PTHR43685:SF2">
    <property type="entry name" value="GLYCOSYLTRANSFERASE 2-LIKE DOMAIN-CONTAINING PROTEIN"/>
    <property type="match status" value="1"/>
</dbReference>
<dbReference type="KEGG" id="daw:HS1_000113"/>
<dbReference type="EMBL" id="CP013015">
    <property type="protein sequence ID" value="AMM39920.1"/>
    <property type="molecule type" value="Genomic_DNA"/>
</dbReference>
<dbReference type="GO" id="GO:0016740">
    <property type="term" value="F:transferase activity"/>
    <property type="evidence" value="ECO:0007669"/>
    <property type="project" value="UniProtKB-KW"/>
</dbReference>
<protein>
    <submittedName>
        <fullName evidence="2">Family 2 glycosyl transferase</fullName>
    </submittedName>
</protein>
<dbReference type="InterPro" id="IPR029044">
    <property type="entry name" value="Nucleotide-diphossugar_trans"/>
</dbReference>
<dbReference type="RefSeq" id="WP_066060240.1">
    <property type="nucleotide sequence ID" value="NZ_CP013015.1"/>
</dbReference>
<keyword evidence="3" id="KW-1185">Reference proteome</keyword>
<name>A0A7U4QIG8_DESA2</name>
<dbReference type="InterPro" id="IPR001173">
    <property type="entry name" value="Glyco_trans_2-like"/>
</dbReference>
<organism evidence="2 3">
    <name type="scientific">Desulfofervidus auxilii</name>
    <dbReference type="NCBI Taxonomy" id="1621989"/>
    <lineage>
        <taxon>Bacteria</taxon>
        <taxon>Pseudomonadati</taxon>
        <taxon>Thermodesulfobacteriota</taxon>
        <taxon>Candidatus Desulfofervidia</taxon>
        <taxon>Candidatus Desulfofervidales</taxon>
        <taxon>Candidatus Desulfofervidaceae</taxon>
        <taxon>Candidatus Desulfofervidus</taxon>
    </lineage>
</organism>
<evidence type="ECO:0000259" key="1">
    <source>
        <dbReference type="Pfam" id="PF00535"/>
    </source>
</evidence>
<feature type="domain" description="Glycosyltransferase 2-like" evidence="1">
    <location>
        <begin position="32"/>
        <end position="152"/>
    </location>
</feature>
<evidence type="ECO:0000313" key="2">
    <source>
        <dbReference type="EMBL" id="AMM39920.1"/>
    </source>
</evidence>
<evidence type="ECO:0000313" key="3">
    <source>
        <dbReference type="Proteomes" id="UP000070560"/>
    </source>
</evidence>
<gene>
    <name evidence="2" type="ORF">HS1_000113</name>
</gene>